<dbReference type="Proteomes" id="UP001629744">
    <property type="component" value="Unassembled WGS sequence"/>
</dbReference>
<dbReference type="CDD" id="cd06127">
    <property type="entry name" value="DEDDh"/>
    <property type="match status" value="1"/>
</dbReference>
<name>A0ABW9FT15_9NOCA</name>
<keyword evidence="2" id="KW-0378">Hydrolase</keyword>
<evidence type="ECO:0000313" key="3">
    <source>
        <dbReference type="Proteomes" id="UP001629744"/>
    </source>
</evidence>
<dbReference type="Pfam" id="PF00929">
    <property type="entry name" value="RNase_T"/>
    <property type="match status" value="1"/>
</dbReference>
<accession>A0ABW9FT15</accession>
<dbReference type="GO" id="GO:0004527">
    <property type="term" value="F:exonuclease activity"/>
    <property type="evidence" value="ECO:0007669"/>
    <property type="project" value="UniProtKB-KW"/>
</dbReference>
<sequence length="227" mass="25275">MSNWTTRPICAFDLETTGRDPLSARIVTACVITVDDDGPRPRNWIVDPGVDIPADASAVHGISTAHAREHGQNYTAGYREIREALTDAWAAGHAVVAFNAAYDLTVMDAEGRRLGFPPLDDYGLVVDPYVIDREVDRERRGKRTLGALCEHYGIDLGFAHQAEADALAASELARLLPQRFPQLADLDMMASQTTWHAERQRDFLEYLRREGRDTSDVDGRWPIRTAA</sequence>
<dbReference type="InterPro" id="IPR012337">
    <property type="entry name" value="RNaseH-like_sf"/>
</dbReference>
<organism evidence="2 3">
    <name type="scientific">Prescottella soli</name>
    <dbReference type="NCBI Taxonomy" id="1543852"/>
    <lineage>
        <taxon>Bacteria</taxon>
        <taxon>Bacillati</taxon>
        <taxon>Actinomycetota</taxon>
        <taxon>Actinomycetes</taxon>
        <taxon>Mycobacteriales</taxon>
        <taxon>Nocardiaceae</taxon>
        <taxon>Prescottella</taxon>
    </lineage>
</organism>
<dbReference type="SMART" id="SM00479">
    <property type="entry name" value="EXOIII"/>
    <property type="match status" value="1"/>
</dbReference>
<keyword evidence="3" id="KW-1185">Reference proteome</keyword>
<keyword evidence="2" id="KW-0269">Exonuclease</keyword>
<keyword evidence="2" id="KW-0540">Nuclease</keyword>
<comment type="caution">
    <text evidence="2">The sequence shown here is derived from an EMBL/GenBank/DDBJ whole genome shotgun (WGS) entry which is preliminary data.</text>
</comment>
<dbReference type="RefSeq" id="WP_348604928.1">
    <property type="nucleotide sequence ID" value="NZ_CP157276.1"/>
</dbReference>
<gene>
    <name evidence="2" type="ORF">ABEU19_002036</name>
</gene>
<proteinExistence type="predicted"/>
<protein>
    <submittedName>
        <fullName evidence="2">3'-5' exonuclease</fullName>
    </submittedName>
</protein>
<dbReference type="NCBIfam" id="NF005927">
    <property type="entry name" value="PRK07942.1"/>
    <property type="match status" value="1"/>
</dbReference>
<evidence type="ECO:0000259" key="1">
    <source>
        <dbReference type="SMART" id="SM00479"/>
    </source>
</evidence>
<evidence type="ECO:0000313" key="2">
    <source>
        <dbReference type="EMBL" id="MFM1728547.1"/>
    </source>
</evidence>
<dbReference type="SUPFAM" id="SSF53098">
    <property type="entry name" value="Ribonuclease H-like"/>
    <property type="match status" value="1"/>
</dbReference>
<dbReference type="EMBL" id="JBDLNU010000002">
    <property type="protein sequence ID" value="MFM1728547.1"/>
    <property type="molecule type" value="Genomic_DNA"/>
</dbReference>
<dbReference type="Gene3D" id="3.30.420.10">
    <property type="entry name" value="Ribonuclease H-like superfamily/Ribonuclease H"/>
    <property type="match status" value="1"/>
</dbReference>
<dbReference type="InterPro" id="IPR036397">
    <property type="entry name" value="RNaseH_sf"/>
</dbReference>
<feature type="domain" description="Exonuclease" evidence="1">
    <location>
        <begin position="8"/>
        <end position="182"/>
    </location>
</feature>
<dbReference type="InterPro" id="IPR013520">
    <property type="entry name" value="Ribonucl_H"/>
</dbReference>
<reference evidence="2 3" key="1">
    <citation type="submission" date="2023-11" db="EMBL/GenBank/DDBJ databases">
        <authorList>
            <person name="Val-Calvo J."/>
            <person name="Scortti M."/>
            <person name="Vazquez-Boland J."/>
        </authorList>
    </citation>
    <scope>NUCLEOTIDE SEQUENCE [LARGE SCALE GENOMIC DNA]</scope>
    <source>
        <strain evidence="2 3">DSM 46662</strain>
    </source>
</reference>